<name>A0ABZ0RH72_9BACT</name>
<protein>
    <submittedName>
        <fullName evidence="1">Uncharacterized protein</fullName>
    </submittedName>
</protein>
<dbReference type="Proteomes" id="UP001324993">
    <property type="component" value="Chromosome"/>
</dbReference>
<organism evidence="1 2">
    <name type="scientific">Coraliomargarita algicola</name>
    <dbReference type="NCBI Taxonomy" id="3092156"/>
    <lineage>
        <taxon>Bacteria</taxon>
        <taxon>Pseudomonadati</taxon>
        <taxon>Verrucomicrobiota</taxon>
        <taxon>Opitutia</taxon>
        <taxon>Puniceicoccales</taxon>
        <taxon>Coraliomargaritaceae</taxon>
        <taxon>Coraliomargarita</taxon>
    </lineage>
</organism>
<gene>
    <name evidence="1" type="ORF">SH580_13125</name>
</gene>
<sequence length="195" mass="21627">MSKNNTDDLRARRNGNSPVEGEDLLVTRELLSQATEPPIKKTTFHKLVRKGVIVQCAHIKGRYYMNKSRARMKLPPLDVSRVRAEMQALAGANRNRELLFAAMAVLVEEAVVVFSGEAKPENVTPQEAQYVADLVVLHGRKLDGSGAPIPDRFVVDSEFSEITKIEDPIQRVAYVRGVLDGDDSLSKGITNCINR</sequence>
<keyword evidence="2" id="KW-1185">Reference proteome</keyword>
<reference evidence="1 2" key="1">
    <citation type="submission" date="2023-11" db="EMBL/GenBank/DDBJ databases">
        <title>Coraliomargarita sp. nov., isolated from marine algae.</title>
        <authorList>
            <person name="Lee J.K."/>
            <person name="Baek J.H."/>
            <person name="Kim J.M."/>
            <person name="Choi D.G."/>
            <person name="Jeon C.O."/>
        </authorList>
    </citation>
    <scope>NUCLEOTIDE SEQUENCE [LARGE SCALE GENOMIC DNA]</scope>
    <source>
        <strain evidence="1 2">J2-16</strain>
    </source>
</reference>
<accession>A0ABZ0RH72</accession>
<evidence type="ECO:0000313" key="2">
    <source>
        <dbReference type="Proteomes" id="UP001324993"/>
    </source>
</evidence>
<dbReference type="EMBL" id="CP138858">
    <property type="protein sequence ID" value="WPJ94375.1"/>
    <property type="molecule type" value="Genomic_DNA"/>
</dbReference>
<dbReference type="RefSeq" id="WP_319831308.1">
    <property type="nucleotide sequence ID" value="NZ_CP138858.1"/>
</dbReference>
<evidence type="ECO:0000313" key="1">
    <source>
        <dbReference type="EMBL" id="WPJ94375.1"/>
    </source>
</evidence>
<proteinExistence type="predicted"/>